<dbReference type="Proteomes" id="UP000565724">
    <property type="component" value="Unassembled WGS sequence"/>
</dbReference>
<dbReference type="EMBL" id="JABMCI010000070">
    <property type="protein sequence ID" value="NUU19572.1"/>
    <property type="molecule type" value="Genomic_DNA"/>
</dbReference>
<evidence type="ECO:0008006" key="4">
    <source>
        <dbReference type="Google" id="ProtNLM"/>
    </source>
</evidence>
<protein>
    <recommendedName>
        <fullName evidence="4">DUF2314 domain-containing protein</fullName>
    </recommendedName>
</protein>
<keyword evidence="3" id="KW-1185">Reference proteome</keyword>
<organism evidence="2 3">
    <name type="scientific">Cellulomonas humilata</name>
    <dbReference type="NCBI Taxonomy" id="144055"/>
    <lineage>
        <taxon>Bacteria</taxon>
        <taxon>Bacillati</taxon>
        <taxon>Actinomycetota</taxon>
        <taxon>Actinomycetes</taxon>
        <taxon>Micrococcales</taxon>
        <taxon>Cellulomonadaceae</taxon>
        <taxon>Cellulomonas</taxon>
    </lineage>
</organism>
<gene>
    <name evidence="2" type="ORF">HP550_20180</name>
</gene>
<evidence type="ECO:0000313" key="2">
    <source>
        <dbReference type="EMBL" id="NUU19572.1"/>
    </source>
</evidence>
<feature type="region of interest" description="Disordered" evidence="1">
    <location>
        <begin position="91"/>
        <end position="112"/>
    </location>
</feature>
<sequence length="112" mass="12064">MNLFRRSTPWSLADAVDRNARVPEAASALQVGDAVKLVIVPRDGLEERVWVRVTAVGEAELVGSLRSDPAELRGLHAGDAVTFERRHVLAIARREPSDSPETPSGPDATVGK</sequence>
<reference evidence="2 3" key="1">
    <citation type="submission" date="2020-05" db="EMBL/GenBank/DDBJ databases">
        <title>Genome Sequencing of Type Strains.</title>
        <authorList>
            <person name="Lemaire J.F."/>
            <person name="Inderbitzin P."/>
            <person name="Gregorio O.A."/>
            <person name="Collins S.B."/>
            <person name="Wespe N."/>
            <person name="Knight-Connoni V."/>
        </authorList>
    </citation>
    <scope>NUCLEOTIDE SEQUENCE [LARGE SCALE GENOMIC DNA]</scope>
    <source>
        <strain evidence="2 3">ATCC 25174</strain>
    </source>
</reference>
<evidence type="ECO:0000256" key="1">
    <source>
        <dbReference type="SAM" id="MobiDB-lite"/>
    </source>
</evidence>
<name>A0A7Y6A4G5_9CELL</name>
<dbReference type="AlphaFoldDB" id="A0A7Y6A4G5"/>
<comment type="caution">
    <text evidence="2">The sequence shown here is derived from an EMBL/GenBank/DDBJ whole genome shotgun (WGS) entry which is preliminary data.</text>
</comment>
<dbReference type="RefSeq" id="WP_175349426.1">
    <property type="nucleotide sequence ID" value="NZ_JABMCI010000070.1"/>
</dbReference>
<accession>A0A7Y6A4G5</accession>
<proteinExistence type="predicted"/>
<evidence type="ECO:0000313" key="3">
    <source>
        <dbReference type="Proteomes" id="UP000565724"/>
    </source>
</evidence>